<accession>A0A0G2H8H2</accession>
<dbReference type="Proteomes" id="UP000053317">
    <property type="component" value="Unassembled WGS sequence"/>
</dbReference>
<protein>
    <submittedName>
        <fullName evidence="3">Putative c6 transcription factor</fullName>
    </submittedName>
</protein>
<dbReference type="GO" id="GO:0005634">
    <property type="term" value="C:nucleus"/>
    <property type="evidence" value="ECO:0007669"/>
    <property type="project" value="UniProtKB-SubCell"/>
</dbReference>
<reference evidence="3 4" key="2">
    <citation type="submission" date="2015-05" db="EMBL/GenBank/DDBJ databases">
        <authorList>
            <person name="Morales-Cruz A."/>
            <person name="Amrine K.C."/>
            <person name="Cantu D."/>
        </authorList>
    </citation>
    <scope>NUCLEOTIDE SEQUENCE [LARGE SCALE GENOMIC DNA]</scope>
    <source>
        <strain evidence="3">UCRPC4</strain>
    </source>
</reference>
<dbReference type="Pfam" id="PF11951">
    <property type="entry name" value="Fungal_trans_2"/>
    <property type="match status" value="1"/>
</dbReference>
<reference evidence="3 4" key="1">
    <citation type="submission" date="2015-05" db="EMBL/GenBank/DDBJ databases">
        <title>Distinctive expansion of gene families associated with plant cell wall degradation and secondary metabolism in the genomes of grapevine trunk pathogens.</title>
        <authorList>
            <person name="Lawrence D.P."/>
            <person name="Travadon R."/>
            <person name="Rolshausen P.E."/>
            <person name="Baumgartner K."/>
        </authorList>
    </citation>
    <scope>NUCLEOTIDE SEQUENCE [LARGE SCALE GENOMIC DNA]</scope>
    <source>
        <strain evidence="3">UCRPC4</strain>
    </source>
</reference>
<dbReference type="AlphaFoldDB" id="A0A0G2H8H2"/>
<evidence type="ECO:0000256" key="2">
    <source>
        <dbReference type="ARBA" id="ARBA00023242"/>
    </source>
</evidence>
<keyword evidence="4" id="KW-1185">Reference proteome</keyword>
<dbReference type="PANTHER" id="PTHR37534:SF46">
    <property type="entry name" value="ZN(II)2CYS6 TRANSCRIPTION FACTOR (EUROFUNG)"/>
    <property type="match status" value="1"/>
</dbReference>
<comment type="subcellular location">
    <subcellularLocation>
        <location evidence="1">Nucleus</location>
    </subcellularLocation>
</comment>
<dbReference type="EMBL" id="LCWF01000055">
    <property type="protein sequence ID" value="KKY24905.1"/>
    <property type="molecule type" value="Genomic_DNA"/>
</dbReference>
<dbReference type="InterPro" id="IPR021858">
    <property type="entry name" value="Fun_TF"/>
</dbReference>
<dbReference type="OrthoDB" id="3477330at2759"/>
<evidence type="ECO:0000256" key="1">
    <source>
        <dbReference type="ARBA" id="ARBA00004123"/>
    </source>
</evidence>
<proteinExistence type="predicted"/>
<evidence type="ECO:0000313" key="3">
    <source>
        <dbReference type="EMBL" id="KKY24905.1"/>
    </source>
</evidence>
<comment type="caution">
    <text evidence="3">The sequence shown here is derived from an EMBL/GenBank/DDBJ whole genome shotgun (WGS) entry which is preliminary data.</text>
</comment>
<organism evidence="3 4">
    <name type="scientific">Phaeomoniella chlamydospora</name>
    <name type="common">Phaeoacremonium chlamydosporum</name>
    <dbReference type="NCBI Taxonomy" id="158046"/>
    <lineage>
        <taxon>Eukaryota</taxon>
        <taxon>Fungi</taxon>
        <taxon>Dikarya</taxon>
        <taxon>Ascomycota</taxon>
        <taxon>Pezizomycotina</taxon>
        <taxon>Eurotiomycetes</taxon>
        <taxon>Chaetothyriomycetidae</taxon>
        <taxon>Phaeomoniellales</taxon>
        <taxon>Phaeomoniellaceae</taxon>
        <taxon>Phaeomoniella</taxon>
    </lineage>
</organism>
<keyword evidence="2" id="KW-0539">Nucleus</keyword>
<name>A0A0G2H8H2_PHACM</name>
<evidence type="ECO:0000313" key="4">
    <source>
        <dbReference type="Proteomes" id="UP000053317"/>
    </source>
</evidence>
<dbReference type="PANTHER" id="PTHR37534">
    <property type="entry name" value="TRANSCRIPTIONAL ACTIVATOR PROTEIN UGA3"/>
    <property type="match status" value="1"/>
</dbReference>
<gene>
    <name evidence="3" type="ORF">UCRPC4_g02271</name>
</gene>
<sequence>MCEDDTYLFNHYTTHVADWMLPCESHNKPWKSLCPAVGCEYPFLLQSLLSYAALNLANLDSSNHDLLVVAREKYALAVAGLRHALSSGTHVSYSVILTTILKLCMSEVISGEPDEWAKHLDGAWKLFLDEQDRQPWLESELGRASTQSLCLLKIVAATNSISHRLSSHEQGALRRIGMHRINTDQAFGHTIGTSPEILLSISDIGLISTKIHSGVSTISSLSREISAILQRLTHAREQVWSQRSTQHPITQHVAQQRQFILATEIYLQRTIFNTPPSHLEPLVSEVFDNVRAVHHHHPTGNMVLWPAFIAAVEAVGPKAVAEARTWMADGSRTRGMNNRNVVYSVIEEVWHRRLRISQAVRRPPGEIKVDWRILMAELGANVLLI</sequence>